<keyword evidence="2" id="KW-0547">Nucleotide-binding</keyword>
<dbReference type="SUPFAM" id="SSF52540">
    <property type="entry name" value="P-loop containing nucleoside triphosphate hydrolases"/>
    <property type="match status" value="1"/>
</dbReference>
<dbReference type="Proteomes" id="UP000314985">
    <property type="component" value="Chromosome 18"/>
</dbReference>
<reference evidence="5 6" key="1">
    <citation type="submission" date="2017-08" db="EMBL/GenBank/DDBJ databases">
        <title>USMARCv1.0.</title>
        <authorList>
            <person name="Hannum G.I."/>
            <person name="Koren S."/>
            <person name="Schroeder S.G."/>
            <person name="Chin S.C."/>
            <person name="Nonneman D.J."/>
            <person name="Becker S.A."/>
            <person name="Rosen B.D."/>
            <person name="Bickhart D.M."/>
            <person name="Putnam N.H."/>
            <person name="Green R.E."/>
            <person name="Tuggle C.K."/>
            <person name="Liu H."/>
            <person name="Rohrer G.A."/>
            <person name="Warr A."/>
            <person name="Hall R."/>
            <person name="Kim K."/>
            <person name="Hume D.A."/>
            <person name="Talbot R."/>
            <person name="Chow W."/>
            <person name="Howe K."/>
            <person name="Schwartz A.S."/>
            <person name="Watson M."/>
            <person name="Archibald A.L."/>
            <person name="Phillippy A.M."/>
            <person name="Smith T.P.L."/>
        </authorList>
    </citation>
    <scope>NUCLEOTIDE SEQUENCE [LARGE SCALE GENOMIC DNA]</scope>
</reference>
<name>A0A4X1UXA1_PIG</name>
<dbReference type="GO" id="GO:0005525">
    <property type="term" value="F:GTP binding"/>
    <property type="evidence" value="ECO:0007669"/>
    <property type="project" value="UniProtKB-KW"/>
</dbReference>
<evidence type="ECO:0000259" key="4">
    <source>
        <dbReference type="PROSITE" id="PS51720"/>
    </source>
</evidence>
<dbReference type="PROSITE" id="PS51720">
    <property type="entry name" value="G_AIG1"/>
    <property type="match status" value="1"/>
</dbReference>
<evidence type="ECO:0000256" key="3">
    <source>
        <dbReference type="ARBA" id="ARBA00023134"/>
    </source>
</evidence>
<feature type="domain" description="AIG1-type G" evidence="4">
    <location>
        <begin position="93"/>
        <end position="296"/>
    </location>
</feature>
<dbReference type="InterPro" id="IPR006703">
    <property type="entry name" value="G_AIG1"/>
</dbReference>
<dbReference type="PANTHER" id="PTHR10903">
    <property type="entry name" value="GTPASE, IMAP FAMILY MEMBER-RELATED"/>
    <property type="match status" value="1"/>
</dbReference>
<comment type="similarity">
    <text evidence="1">Belongs to the TRAFAC class TrmE-Era-EngA-EngB-Septin-like GTPase superfamily. AIG1/Toc34/Toc159-like paraseptin GTPase family. IAN subfamily.</text>
</comment>
<evidence type="ECO:0000256" key="2">
    <source>
        <dbReference type="ARBA" id="ARBA00022741"/>
    </source>
</evidence>
<keyword evidence="3" id="KW-0342">GTP-binding</keyword>
<proteinExistence type="inferred from homology"/>
<dbReference type="InterPro" id="IPR045058">
    <property type="entry name" value="GIMA/IAN/Toc"/>
</dbReference>
<dbReference type="PANTHER" id="PTHR10903:SF144">
    <property type="entry name" value="GTPASE IMAP FAMILY MEMBER 6"/>
    <property type="match status" value="1"/>
</dbReference>
<gene>
    <name evidence="5" type="primary">GIMAP6</name>
</gene>
<reference evidence="5" key="2">
    <citation type="submission" date="2025-08" db="UniProtKB">
        <authorList>
            <consortium name="Ensembl"/>
        </authorList>
    </citation>
    <scope>IDENTIFICATION</scope>
</reference>
<accession>A0A4X1UXA1</accession>
<protein>
    <submittedName>
        <fullName evidence="5">GTPase, IMAP family member 6</fullName>
    </submittedName>
</protein>
<evidence type="ECO:0000313" key="6">
    <source>
        <dbReference type="Proteomes" id="UP000314985"/>
    </source>
</evidence>
<evidence type="ECO:0000256" key="1">
    <source>
        <dbReference type="ARBA" id="ARBA00008535"/>
    </source>
</evidence>
<dbReference type="Ensembl" id="ENSSSCT00070040534.1">
    <property type="protein sequence ID" value="ENSSSCP00070034004.1"/>
    <property type="gene ID" value="ENSSSCG00070020399.1"/>
</dbReference>
<dbReference type="FunFam" id="3.40.50.300:FF:000366">
    <property type="entry name" value="GTPase, IMAP family member 2"/>
    <property type="match status" value="1"/>
</dbReference>
<dbReference type="Pfam" id="PF04548">
    <property type="entry name" value="AIG1"/>
    <property type="match status" value="1"/>
</dbReference>
<dbReference type="InterPro" id="IPR027417">
    <property type="entry name" value="P-loop_NTPase"/>
</dbReference>
<dbReference type="Gene3D" id="3.40.50.300">
    <property type="entry name" value="P-loop containing nucleotide triphosphate hydrolases"/>
    <property type="match status" value="1"/>
</dbReference>
<sequence length="325" mass="36447">MSYIYSNFWDILFYPFHSRPPQACKVSALKGETKNSRDNLAPGDAKRSLFFCPTGGTEEEECELIVQENFKEGLSQEPTQDRSGGLRADERTPRKLRLLLVGKPGSGKSATGNSILGRKLFKCKLSSRPVTQDFQRGCRVWAGRELEVIDTPDILSPRVAPGVAAQGFSRAIAFSFPGPHAVLLVTQLGRFTQEDQEVVRRLQEVFGVGVLAHTILVFTRKEDLGGGSLEEYLRETDNRELAQLDVICERRHCGFNNKVEGAEQEAQLEELMQQIESILWENEGHYYSNQACHYSPWNVLLQQAGEGQLHQGWGCEAGLSQESWL</sequence>
<dbReference type="CDD" id="cd01852">
    <property type="entry name" value="AIG1"/>
    <property type="match status" value="1"/>
</dbReference>
<dbReference type="AlphaFoldDB" id="A0A4X1UXA1"/>
<evidence type="ECO:0000313" key="5">
    <source>
        <dbReference type="Ensembl" id="ENSSSCP00070034004.1"/>
    </source>
</evidence>
<organism evidence="5 6">
    <name type="scientific">Sus scrofa</name>
    <name type="common">Pig</name>
    <dbReference type="NCBI Taxonomy" id="9823"/>
    <lineage>
        <taxon>Eukaryota</taxon>
        <taxon>Metazoa</taxon>
        <taxon>Chordata</taxon>
        <taxon>Craniata</taxon>
        <taxon>Vertebrata</taxon>
        <taxon>Euteleostomi</taxon>
        <taxon>Mammalia</taxon>
        <taxon>Eutheria</taxon>
        <taxon>Laurasiatheria</taxon>
        <taxon>Artiodactyla</taxon>
        <taxon>Suina</taxon>
        <taxon>Suidae</taxon>
        <taxon>Sus</taxon>
    </lineage>
</organism>